<protein>
    <recommendedName>
        <fullName evidence="7">CENP-T/Histone H4 histone fold domain-containing protein</fullName>
    </recommendedName>
</protein>
<feature type="region of interest" description="Disordered" evidence="6">
    <location>
        <begin position="86"/>
        <end position="122"/>
    </location>
</feature>
<dbReference type="OrthoDB" id="10071681at2759"/>
<dbReference type="InParanoid" id="A0A3N4LU06"/>
<feature type="region of interest" description="Disordered" evidence="6">
    <location>
        <begin position="158"/>
        <end position="287"/>
    </location>
</feature>
<dbReference type="GO" id="GO:0003677">
    <property type="term" value="F:DNA binding"/>
    <property type="evidence" value="ECO:0007669"/>
    <property type="project" value="InterPro"/>
</dbReference>
<feature type="compositionally biased region" description="Acidic residues" evidence="6">
    <location>
        <begin position="168"/>
        <end position="178"/>
    </location>
</feature>
<sequence>MPGLSATPVNGAPHSTEAEDSSLNDSTLDDSLASIELPRRAPPDSYRNNRMSFGFRLSDNFADLDELGAGDESLLHHMAGGSFMSGANNHHHDDDDDNAPAGGDESTENIWEGLDMGDSTGDLNRRFLVDEEAATGETGGLYEDSMGGFQLMVPELVPNEGRERSGGEDGEESEDEDAGGDRMDIDGESEGDEREGDDDDDEDEDEDEHSVRLGEAHSRLPSSTLPFSEPGFPTQALPLYTLSLPDNDDAEQTSTHPPWLKTKQPASIKSRRKTKPPSTKSLKLSRHNLPIPSLPPRLIKKLATNFAGSAGKGISNETLAQIIKASDIFFENACVRLGEYADHAGRKTVGEGDVELLMKRYVLILNPLEKMSYFFCSFENYGTRYLHICMGEQAADTESPKHDVLARGEVFA</sequence>
<dbReference type="STRING" id="1051890.A0A3N4LU06"/>
<comment type="similarity">
    <text evidence="3">Belongs to the CENP-T/CNN1 family.</text>
</comment>
<dbReference type="GO" id="GO:0005634">
    <property type="term" value="C:nucleus"/>
    <property type="evidence" value="ECO:0007669"/>
    <property type="project" value="UniProtKB-SubCell"/>
</dbReference>
<evidence type="ECO:0000313" key="8">
    <source>
        <dbReference type="EMBL" id="RPB25049.1"/>
    </source>
</evidence>
<feature type="compositionally biased region" description="Acidic residues" evidence="6">
    <location>
        <begin position="186"/>
        <end position="208"/>
    </location>
</feature>
<dbReference type="CDD" id="cd22920">
    <property type="entry name" value="HFD_CENP-T"/>
    <property type="match status" value="1"/>
</dbReference>
<dbReference type="Pfam" id="PF15511">
    <property type="entry name" value="CENP-T_C"/>
    <property type="match status" value="1"/>
</dbReference>
<feature type="domain" description="CENP-T/Histone H4 histone fold" evidence="7">
    <location>
        <begin position="289"/>
        <end position="364"/>
    </location>
</feature>
<evidence type="ECO:0000256" key="2">
    <source>
        <dbReference type="ARBA" id="ARBA00004286"/>
    </source>
</evidence>
<evidence type="ECO:0000256" key="3">
    <source>
        <dbReference type="ARBA" id="ARBA00010137"/>
    </source>
</evidence>
<reference evidence="8 9" key="1">
    <citation type="journal article" date="2018" name="Nat. Ecol. Evol.">
        <title>Pezizomycetes genomes reveal the molecular basis of ectomycorrhizal truffle lifestyle.</title>
        <authorList>
            <person name="Murat C."/>
            <person name="Payen T."/>
            <person name="Noel B."/>
            <person name="Kuo A."/>
            <person name="Morin E."/>
            <person name="Chen J."/>
            <person name="Kohler A."/>
            <person name="Krizsan K."/>
            <person name="Balestrini R."/>
            <person name="Da Silva C."/>
            <person name="Montanini B."/>
            <person name="Hainaut M."/>
            <person name="Levati E."/>
            <person name="Barry K.W."/>
            <person name="Belfiori B."/>
            <person name="Cichocki N."/>
            <person name="Clum A."/>
            <person name="Dockter R.B."/>
            <person name="Fauchery L."/>
            <person name="Guy J."/>
            <person name="Iotti M."/>
            <person name="Le Tacon F."/>
            <person name="Lindquist E.A."/>
            <person name="Lipzen A."/>
            <person name="Malagnac F."/>
            <person name="Mello A."/>
            <person name="Molinier V."/>
            <person name="Miyauchi S."/>
            <person name="Poulain J."/>
            <person name="Riccioni C."/>
            <person name="Rubini A."/>
            <person name="Sitrit Y."/>
            <person name="Splivallo R."/>
            <person name="Traeger S."/>
            <person name="Wang M."/>
            <person name="Zifcakova L."/>
            <person name="Wipf D."/>
            <person name="Zambonelli A."/>
            <person name="Paolocci F."/>
            <person name="Nowrousian M."/>
            <person name="Ottonello S."/>
            <person name="Baldrian P."/>
            <person name="Spatafora J.W."/>
            <person name="Henrissat B."/>
            <person name="Nagy L.G."/>
            <person name="Aury J.M."/>
            <person name="Wincker P."/>
            <person name="Grigoriev I.V."/>
            <person name="Bonfante P."/>
            <person name="Martin F.M."/>
        </authorList>
    </citation>
    <scope>NUCLEOTIDE SEQUENCE [LARGE SCALE GENOMIC DNA]</scope>
    <source>
        <strain evidence="8 9">ATCC MYA-4762</strain>
    </source>
</reference>
<dbReference type="GO" id="GO:0046982">
    <property type="term" value="F:protein heterodimerization activity"/>
    <property type="evidence" value="ECO:0007669"/>
    <property type="project" value="InterPro"/>
</dbReference>
<dbReference type="Proteomes" id="UP000267821">
    <property type="component" value="Unassembled WGS sequence"/>
</dbReference>
<comment type="subcellular location">
    <subcellularLocation>
        <location evidence="2">Chromosome</location>
    </subcellularLocation>
    <subcellularLocation>
        <location evidence="1">Nucleus</location>
    </subcellularLocation>
</comment>
<dbReference type="PANTHER" id="PTHR46904">
    <property type="entry name" value="CENTROMERE PROTEIN T"/>
    <property type="match status" value="1"/>
</dbReference>
<dbReference type="PANTHER" id="PTHR46904:SF1">
    <property type="entry name" value="CENTROMERE PROTEIN T"/>
    <property type="match status" value="1"/>
</dbReference>
<dbReference type="GO" id="GO:0051382">
    <property type="term" value="P:kinetochore assembly"/>
    <property type="evidence" value="ECO:0007669"/>
    <property type="project" value="InterPro"/>
</dbReference>
<dbReference type="EMBL" id="ML121539">
    <property type="protein sequence ID" value="RPB25049.1"/>
    <property type="molecule type" value="Genomic_DNA"/>
</dbReference>
<dbReference type="GO" id="GO:0007059">
    <property type="term" value="P:chromosome segregation"/>
    <property type="evidence" value="ECO:0007669"/>
    <property type="project" value="TreeGrafter"/>
</dbReference>
<dbReference type="GO" id="GO:0000278">
    <property type="term" value="P:mitotic cell cycle"/>
    <property type="evidence" value="ECO:0007669"/>
    <property type="project" value="TreeGrafter"/>
</dbReference>
<keyword evidence="5" id="KW-0539">Nucleus</keyword>
<dbReference type="InterPro" id="IPR009072">
    <property type="entry name" value="Histone-fold"/>
</dbReference>
<dbReference type="AlphaFoldDB" id="A0A3N4LU06"/>
<dbReference type="SUPFAM" id="SSF47113">
    <property type="entry name" value="Histone-fold"/>
    <property type="match status" value="1"/>
</dbReference>
<dbReference type="GO" id="GO:0000776">
    <property type="term" value="C:kinetochore"/>
    <property type="evidence" value="ECO:0007669"/>
    <property type="project" value="InterPro"/>
</dbReference>
<feature type="region of interest" description="Disordered" evidence="6">
    <location>
        <begin position="1"/>
        <end position="49"/>
    </location>
</feature>
<gene>
    <name evidence="8" type="ORF">L211DRAFT_135486</name>
</gene>
<keyword evidence="9" id="KW-1185">Reference proteome</keyword>
<keyword evidence="4" id="KW-0158">Chromosome</keyword>
<evidence type="ECO:0000256" key="6">
    <source>
        <dbReference type="SAM" id="MobiDB-lite"/>
    </source>
</evidence>
<feature type="compositionally biased region" description="Low complexity" evidence="6">
    <location>
        <begin position="21"/>
        <end position="32"/>
    </location>
</feature>
<dbReference type="InterPro" id="IPR028255">
    <property type="entry name" value="CENP-T"/>
</dbReference>
<evidence type="ECO:0000313" key="9">
    <source>
        <dbReference type="Proteomes" id="UP000267821"/>
    </source>
</evidence>
<organism evidence="8 9">
    <name type="scientific">Terfezia boudieri ATCC MYA-4762</name>
    <dbReference type="NCBI Taxonomy" id="1051890"/>
    <lineage>
        <taxon>Eukaryota</taxon>
        <taxon>Fungi</taxon>
        <taxon>Dikarya</taxon>
        <taxon>Ascomycota</taxon>
        <taxon>Pezizomycotina</taxon>
        <taxon>Pezizomycetes</taxon>
        <taxon>Pezizales</taxon>
        <taxon>Pezizaceae</taxon>
        <taxon>Terfezia</taxon>
    </lineage>
</organism>
<name>A0A3N4LU06_9PEZI</name>
<accession>A0A3N4LU06</accession>
<evidence type="ECO:0000259" key="7">
    <source>
        <dbReference type="Pfam" id="PF15511"/>
    </source>
</evidence>
<dbReference type="InterPro" id="IPR035425">
    <property type="entry name" value="CENP-T/H4_C"/>
</dbReference>
<evidence type="ECO:0000256" key="5">
    <source>
        <dbReference type="ARBA" id="ARBA00023242"/>
    </source>
</evidence>
<evidence type="ECO:0000256" key="4">
    <source>
        <dbReference type="ARBA" id="ARBA00022454"/>
    </source>
</evidence>
<evidence type="ECO:0000256" key="1">
    <source>
        <dbReference type="ARBA" id="ARBA00004123"/>
    </source>
</evidence>
<proteinExistence type="inferred from homology"/>
<feature type="compositionally biased region" description="Basic and acidic residues" evidence="6">
    <location>
        <begin position="209"/>
        <end position="218"/>
    </location>
</feature>
<dbReference type="Gene3D" id="1.10.20.10">
    <property type="entry name" value="Histone, subunit A"/>
    <property type="match status" value="1"/>
</dbReference>